<protein>
    <submittedName>
        <fullName evidence="9">ABC transporter permease</fullName>
    </submittedName>
</protein>
<feature type="domain" description="ABC transmembrane type-1" evidence="8">
    <location>
        <begin position="71"/>
        <end position="251"/>
    </location>
</feature>
<dbReference type="CDD" id="cd06261">
    <property type="entry name" value="TM_PBP2"/>
    <property type="match status" value="1"/>
</dbReference>
<dbReference type="PROSITE" id="PS50928">
    <property type="entry name" value="ABC_TM1"/>
    <property type="match status" value="1"/>
</dbReference>
<comment type="similarity">
    <text evidence="7">Belongs to the binding-protein-dependent transport system permease family.</text>
</comment>
<evidence type="ECO:0000256" key="7">
    <source>
        <dbReference type="RuleBase" id="RU363032"/>
    </source>
</evidence>
<keyword evidence="3" id="KW-1003">Cell membrane</keyword>
<comment type="caution">
    <text evidence="9">The sequence shown here is derived from an EMBL/GenBank/DDBJ whole genome shotgun (WGS) entry which is preliminary data.</text>
</comment>
<feature type="transmembrane region" description="Helical" evidence="7">
    <location>
        <begin position="137"/>
        <end position="160"/>
    </location>
</feature>
<feature type="transmembrane region" description="Helical" evidence="7">
    <location>
        <begin position="73"/>
        <end position="98"/>
    </location>
</feature>
<gene>
    <name evidence="9" type="ORF">D3P09_14255</name>
</gene>
<dbReference type="EMBL" id="QXQB01000003">
    <property type="protein sequence ID" value="RJX38704.1"/>
    <property type="molecule type" value="Genomic_DNA"/>
</dbReference>
<dbReference type="OrthoDB" id="9804353at2"/>
<keyword evidence="5 7" id="KW-1133">Transmembrane helix</keyword>
<keyword evidence="2 7" id="KW-0813">Transport</keyword>
<dbReference type="FunFam" id="1.10.3720.10:FF:000003">
    <property type="entry name" value="Aliphatic sulfonate ABC transporter permease"/>
    <property type="match status" value="1"/>
</dbReference>
<dbReference type="RefSeq" id="WP_120111211.1">
    <property type="nucleotide sequence ID" value="NZ_QXQB01000003.1"/>
</dbReference>
<evidence type="ECO:0000256" key="1">
    <source>
        <dbReference type="ARBA" id="ARBA00004651"/>
    </source>
</evidence>
<dbReference type="GO" id="GO:0042918">
    <property type="term" value="P:alkanesulfonate transmembrane transport"/>
    <property type="evidence" value="ECO:0007669"/>
    <property type="project" value="UniProtKB-ARBA"/>
</dbReference>
<comment type="subcellular location">
    <subcellularLocation>
        <location evidence="1 7">Cell membrane</location>
        <topology evidence="1 7">Multi-pass membrane protein</topology>
    </subcellularLocation>
</comment>
<feature type="transmembrane region" description="Helical" evidence="7">
    <location>
        <begin position="228"/>
        <end position="247"/>
    </location>
</feature>
<evidence type="ECO:0000256" key="5">
    <source>
        <dbReference type="ARBA" id="ARBA00022989"/>
    </source>
</evidence>
<evidence type="ECO:0000256" key="4">
    <source>
        <dbReference type="ARBA" id="ARBA00022692"/>
    </source>
</evidence>
<dbReference type="Proteomes" id="UP000267798">
    <property type="component" value="Unassembled WGS sequence"/>
</dbReference>
<evidence type="ECO:0000256" key="6">
    <source>
        <dbReference type="ARBA" id="ARBA00023136"/>
    </source>
</evidence>
<dbReference type="InterPro" id="IPR000515">
    <property type="entry name" value="MetI-like"/>
</dbReference>
<dbReference type="AlphaFoldDB" id="A0A3A6PXY7"/>
<dbReference type="GO" id="GO:0005886">
    <property type="term" value="C:plasma membrane"/>
    <property type="evidence" value="ECO:0007669"/>
    <property type="project" value="UniProtKB-SubCell"/>
</dbReference>
<dbReference type="Pfam" id="PF00528">
    <property type="entry name" value="BPD_transp_1"/>
    <property type="match status" value="1"/>
</dbReference>
<dbReference type="PANTHER" id="PTHR30151">
    <property type="entry name" value="ALKANE SULFONATE ABC TRANSPORTER-RELATED, MEMBRANE SUBUNIT"/>
    <property type="match status" value="1"/>
</dbReference>
<evidence type="ECO:0000313" key="9">
    <source>
        <dbReference type="EMBL" id="RJX38704.1"/>
    </source>
</evidence>
<evidence type="ECO:0000256" key="3">
    <source>
        <dbReference type="ARBA" id="ARBA00022475"/>
    </source>
</evidence>
<reference evidence="9 10" key="1">
    <citation type="submission" date="2018-09" db="EMBL/GenBank/DDBJ databases">
        <title>Paenibacillus aracenensis nov. sp. isolated from a cave in southern Spain.</title>
        <authorList>
            <person name="Jurado V."/>
            <person name="Gutierrez-Patricio S."/>
            <person name="Gonzalez-Pimentel J.L."/>
            <person name="Miller A.Z."/>
            <person name="Laiz L."/>
            <person name="Saiz-Jimenez C."/>
        </authorList>
    </citation>
    <scope>NUCLEOTIDE SEQUENCE [LARGE SCALE GENOMIC DNA]</scope>
    <source>
        <strain evidence="9 10">JCM 19203</strain>
    </source>
</reference>
<accession>A0A3A6PXY7</accession>
<name>A0A3A6PXY7_9BACL</name>
<dbReference type="SUPFAM" id="SSF161098">
    <property type="entry name" value="MetI-like"/>
    <property type="match status" value="1"/>
</dbReference>
<evidence type="ECO:0000259" key="8">
    <source>
        <dbReference type="PROSITE" id="PS50928"/>
    </source>
</evidence>
<proteinExistence type="inferred from homology"/>
<keyword evidence="10" id="KW-1185">Reference proteome</keyword>
<keyword evidence="4 7" id="KW-0812">Transmembrane</keyword>
<feature type="transmembrane region" description="Helical" evidence="7">
    <location>
        <begin position="110"/>
        <end position="131"/>
    </location>
</feature>
<sequence length="267" mass="29233">MNKATRPATRKKRRNGLRRTLTGLIVPLALLIAWQIASGAGLISAQLFPAPSSILKDFYDLLASGEYIGHLKISVYRALLGFAIGGSAGLLIGLAVGLSRRTEEALDPTLQMLRTVPLLAITPLFILWFGFGELSKVLLIAVGAFFPLYVNTFLGVRSVDLKLFDVARILEFSRAKQIRRLVLPAALPNVLLGLRLSLGMAWLCLVVAELMGADRGIGYLIQDARSFMQTGVVFVGVFTFAIVGKLADSFVRLLESKLLKWQDNYRG</sequence>
<organism evidence="9 10">
    <name type="scientific">Paenibacillus pinisoli</name>
    <dbReference type="NCBI Taxonomy" id="1276110"/>
    <lineage>
        <taxon>Bacteria</taxon>
        <taxon>Bacillati</taxon>
        <taxon>Bacillota</taxon>
        <taxon>Bacilli</taxon>
        <taxon>Bacillales</taxon>
        <taxon>Paenibacillaceae</taxon>
        <taxon>Paenibacillus</taxon>
    </lineage>
</organism>
<dbReference type="Gene3D" id="1.10.3720.10">
    <property type="entry name" value="MetI-like"/>
    <property type="match status" value="1"/>
</dbReference>
<evidence type="ECO:0000256" key="2">
    <source>
        <dbReference type="ARBA" id="ARBA00022448"/>
    </source>
</evidence>
<feature type="transmembrane region" description="Helical" evidence="7">
    <location>
        <begin position="181"/>
        <end position="208"/>
    </location>
</feature>
<evidence type="ECO:0000313" key="10">
    <source>
        <dbReference type="Proteomes" id="UP000267798"/>
    </source>
</evidence>
<dbReference type="InterPro" id="IPR035906">
    <property type="entry name" value="MetI-like_sf"/>
</dbReference>
<dbReference type="PANTHER" id="PTHR30151:SF38">
    <property type="entry name" value="ALIPHATIC SULFONATES TRANSPORT PERMEASE PROTEIN SSUC-RELATED"/>
    <property type="match status" value="1"/>
</dbReference>
<keyword evidence="6 7" id="KW-0472">Membrane</keyword>